<evidence type="ECO:0000256" key="8">
    <source>
        <dbReference type="SAM" id="Phobius"/>
    </source>
</evidence>
<dbReference type="Proteomes" id="UP000581206">
    <property type="component" value="Unassembled WGS sequence"/>
</dbReference>
<keyword evidence="2" id="KW-1003">Cell membrane</keyword>
<dbReference type="PROSITE" id="PS50006">
    <property type="entry name" value="FHA_DOMAIN"/>
    <property type="match status" value="1"/>
</dbReference>
<keyword evidence="6 8" id="KW-0472">Membrane</keyword>
<reference evidence="10 11" key="1">
    <citation type="submission" date="2020-04" db="EMBL/GenBank/DDBJ databases">
        <title>MicrobeNet Type strains.</title>
        <authorList>
            <person name="Nicholson A.C."/>
        </authorList>
    </citation>
    <scope>NUCLEOTIDE SEQUENCE [LARGE SCALE GENOMIC DNA]</scope>
    <source>
        <strain evidence="10 11">ATCC BAA-788</strain>
    </source>
</reference>
<evidence type="ECO:0000256" key="3">
    <source>
        <dbReference type="ARBA" id="ARBA00022553"/>
    </source>
</evidence>
<name>A0A7X6KWV3_9CELL</name>
<dbReference type="SUPFAM" id="SSF49879">
    <property type="entry name" value="SMAD/FHA domain"/>
    <property type="match status" value="1"/>
</dbReference>
<dbReference type="PANTHER" id="PTHR36115">
    <property type="entry name" value="PROLINE-RICH ANTIGEN HOMOLOG-RELATED"/>
    <property type="match status" value="1"/>
</dbReference>
<dbReference type="Pfam" id="PF00498">
    <property type="entry name" value="FHA"/>
    <property type="match status" value="1"/>
</dbReference>
<feature type="compositionally biased region" description="Pro residues" evidence="7">
    <location>
        <begin position="284"/>
        <end position="303"/>
    </location>
</feature>
<dbReference type="Gene3D" id="2.60.200.20">
    <property type="match status" value="1"/>
</dbReference>
<feature type="region of interest" description="Disordered" evidence="7">
    <location>
        <begin position="344"/>
        <end position="429"/>
    </location>
</feature>
<feature type="compositionally biased region" description="Low complexity" evidence="7">
    <location>
        <begin position="349"/>
        <end position="362"/>
    </location>
</feature>
<evidence type="ECO:0000256" key="2">
    <source>
        <dbReference type="ARBA" id="ARBA00022475"/>
    </source>
</evidence>
<dbReference type="Pfam" id="PF06271">
    <property type="entry name" value="RDD"/>
    <property type="match status" value="1"/>
</dbReference>
<feature type="transmembrane region" description="Helical" evidence="8">
    <location>
        <begin position="51"/>
        <end position="72"/>
    </location>
</feature>
<sequence length="538" mass="53948">MSTAAVIGAPPAPVGRRVLAALIDGAGTALCALPIWLSALTSVLDAQRTGAAVALSVLPTVTGAVLLVAWGVTQWVLHGTRGWTVGRRLLGLRVVDALTGRPIGLVRALVRALIVALGVLVCGLGQWVVYASVFWDPTGRRRGWHDRVAEAVVVDVRGTPAATRLDGWQDRPTAAPPAGAAPQHGPAPAGTAPQPDPARTAPPAAGTPPEQTRWAGMVASGQPIQQPGLVLPPLPAGSTPPATGQVPRTPAIPQPSTGQAGTAPGPGFTAQPGTGSVPHRPEPAAGPTPPTGADPLPVSPPPGATDTRALRLGDRLPAAGFAEPAASRRDPDALTVPADHAAFMHPADRAPGGAAPDPAGGAMHDTTQIPQVSDPIRPDGAGDVPPMDSFWSEPPASGPAASGPAASAAPTSAAPASARPAAPAQPPTATWAARLPDGAVLDLEPGPVLIGRNPAPLVGLRAVAVPDPSMSVSKTHLVIGADVAGAWVMDRGSTNGTMVTLPDGQRIVCLPDQRVRVAPGSVVFFGDLSLTVGLSVPG</sequence>
<keyword evidence="11" id="KW-1185">Reference proteome</keyword>
<feature type="compositionally biased region" description="Low complexity" evidence="7">
    <location>
        <begin position="394"/>
        <end position="429"/>
    </location>
</feature>
<keyword evidence="5 8" id="KW-1133">Transmembrane helix</keyword>
<evidence type="ECO:0000259" key="9">
    <source>
        <dbReference type="PROSITE" id="PS50006"/>
    </source>
</evidence>
<evidence type="ECO:0000256" key="5">
    <source>
        <dbReference type="ARBA" id="ARBA00022989"/>
    </source>
</evidence>
<feature type="compositionally biased region" description="Low complexity" evidence="7">
    <location>
        <begin position="172"/>
        <end position="209"/>
    </location>
</feature>
<comment type="caution">
    <text evidence="10">The sequence shown here is derived from an EMBL/GenBank/DDBJ whole genome shotgun (WGS) entry which is preliminary data.</text>
</comment>
<gene>
    <name evidence="10" type="ORF">HGA03_13595</name>
</gene>
<dbReference type="PANTHER" id="PTHR36115:SF6">
    <property type="entry name" value="PROLINE-RICH ANTIGEN HOMOLOG"/>
    <property type="match status" value="1"/>
</dbReference>
<feature type="region of interest" description="Disordered" evidence="7">
    <location>
        <begin position="163"/>
        <end position="308"/>
    </location>
</feature>
<evidence type="ECO:0000256" key="7">
    <source>
        <dbReference type="SAM" id="MobiDB-lite"/>
    </source>
</evidence>
<dbReference type="InterPro" id="IPR051791">
    <property type="entry name" value="Pra-immunoreactive"/>
</dbReference>
<keyword evidence="3" id="KW-0597">Phosphoprotein</keyword>
<keyword evidence="4 8" id="KW-0812">Transmembrane</keyword>
<evidence type="ECO:0000313" key="10">
    <source>
        <dbReference type="EMBL" id="NKY23701.1"/>
    </source>
</evidence>
<protein>
    <submittedName>
        <fullName evidence="10">FHA domain-containing protein</fullName>
    </submittedName>
</protein>
<evidence type="ECO:0000256" key="6">
    <source>
        <dbReference type="ARBA" id="ARBA00023136"/>
    </source>
</evidence>
<evidence type="ECO:0000313" key="11">
    <source>
        <dbReference type="Proteomes" id="UP000581206"/>
    </source>
</evidence>
<feature type="transmembrane region" description="Helical" evidence="8">
    <location>
        <begin position="108"/>
        <end position="135"/>
    </location>
</feature>
<accession>A0A7X6KWV3</accession>
<feature type="domain" description="FHA" evidence="9">
    <location>
        <begin position="448"/>
        <end position="500"/>
    </location>
</feature>
<evidence type="ECO:0000256" key="1">
    <source>
        <dbReference type="ARBA" id="ARBA00004651"/>
    </source>
</evidence>
<dbReference type="CDD" id="cd00060">
    <property type="entry name" value="FHA"/>
    <property type="match status" value="1"/>
</dbReference>
<organism evidence="10 11">
    <name type="scientific">Cellulomonas denverensis</name>
    <dbReference type="NCBI Taxonomy" id="264297"/>
    <lineage>
        <taxon>Bacteria</taxon>
        <taxon>Bacillati</taxon>
        <taxon>Actinomycetota</taxon>
        <taxon>Actinomycetes</taxon>
        <taxon>Micrococcales</taxon>
        <taxon>Cellulomonadaceae</taxon>
        <taxon>Cellulomonas</taxon>
    </lineage>
</organism>
<dbReference type="SMART" id="SM00240">
    <property type="entry name" value="FHA"/>
    <property type="match status" value="1"/>
</dbReference>
<dbReference type="AlphaFoldDB" id="A0A7X6KWV3"/>
<feature type="transmembrane region" description="Helical" evidence="8">
    <location>
        <begin position="18"/>
        <end position="39"/>
    </location>
</feature>
<dbReference type="InterPro" id="IPR010432">
    <property type="entry name" value="RDD"/>
</dbReference>
<dbReference type="InterPro" id="IPR000253">
    <property type="entry name" value="FHA_dom"/>
</dbReference>
<evidence type="ECO:0000256" key="4">
    <source>
        <dbReference type="ARBA" id="ARBA00022692"/>
    </source>
</evidence>
<proteinExistence type="predicted"/>
<dbReference type="RefSeq" id="WP_168630837.1">
    <property type="nucleotide sequence ID" value="NZ_BONL01000028.1"/>
</dbReference>
<dbReference type="GO" id="GO:0005886">
    <property type="term" value="C:plasma membrane"/>
    <property type="evidence" value="ECO:0007669"/>
    <property type="project" value="UniProtKB-SubCell"/>
</dbReference>
<dbReference type="EMBL" id="JAAXOX010000008">
    <property type="protein sequence ID" value="NKY23701.1"/>
    <property type="molecule type" value="Genomic_DNA"/>
</dbReference>
<dbReference type="InterPro" id="IPR008984">
    <property type="entry name" value="SMAD_FHA_dom_sf"/>
</dbReference>
<comment type="subcellular location">
    <subcellularLocation>
        <location evidence="1">Cell membrane</location>
        <topology evidence="1">Multi-pass membrane protein</topology>
    </subcellularLocation>
</comment>